<keyword evidence="5 9" id="KW-0798">TonB box</keyword>
<dbReference type="PANTHER" id="PTHR47234:SF3">
    <property type="entry name" value="SECRETIN_TONB SHORT N-TERMINAL DOMAIN-CONTAINING PROTEIN"/>
    <property type="match status" value="1"/>
</dbReference>
<evidence type="ECO:0000259" key="11">
    <source>
        <dbReference type="Pfam" id="PF07715"/>
    </source>
</evidence>
<dbReference type="RefSeq" id="WP_160591458.1">
    <property type="nucleotide sequence ID" value="NZ_BAAAFP010000003.1"/>
</dbReference>
<evidence type="ECO:0000256" key="7">
    <source>
        <dbReference type="ARBA" id="ARBA00023237"/>
    </source>
</evidence>
<proteinExistence type="inferred from homology"/>
<dbReference type="AlphaFoldDB" id="A0A844ZPB8"/>
<evidence type="ECO:0000256" key="1">
    <source>
        <dbReference type="ARBA" id="ARBA00004571"/>
    </source>
</evidence>
<evidence type="ECO:0000256" key="2">
    <source>
        <dbReference type="ARBA" id="ARBA00022448"/>
    </source>
</evidence>
<dbReference type="OrthoDB" id="7614575at2"/>
<evidence type="ECO:0000313" key="12">
    <source>
        <dbReference type="EMBL" id="MXO88896.1"/>
    </source>
</evidence>
<evidence type="ECO:0000256" key="3">
    <source>
        <dbReference type="ARBA" id="ARBA00022452"/>
    </source>
</evidence>
<evidence type="ECO:0000256" key="5">
    <source>
        <dbReference type="ARBA" id="ARBA00023077"/>
    </source>
</evidence>
<dbReference type="InterPro" id="IPR039426">
    <property type="entry name" value="TonB-dep_rcpt-like"/>
</dbReference>
<dbReference type="SUPFAM" id="SSF56935">
    <property type="entry name" value="Porins"/>
    <property type="match status" value="1"/>
</dbReference>
<name>A0A844ZPB8_9SPHN</name>
<keyword evidence="12" id="KW-0675">Receptor</keyword>
<dbReference type="PANTHER" id="PTHR47234">
    <property type="match status" value="1"/>
</dbReference>
<evidence type="ECO:0000256" key="9">
    <source>
        <dbReference type="RuleBase" id="RU003357"/>
    </source>
</evidence>
<accession>A0A844ZPB8</accession>
<keyword evidence="4 8" id="KW-0812">Transmembrane</keyword>
<evidence type="ECO:0000256" key="4">
    <source>
        <dbReference type="ARBA" id="ARBA00022692"/>
    </source>
</evidence>
<gene>
    <name evidence="12" type="ORF">GRI32_09105</name>
</gene>
<comment type="caution">
    <text evidence="12">The sequence shown here is derived from an EMBL/GenBank/DDBJ whole genome shotgun (WGS) entry which is preliminary data.</text>
</comment>
<dbReference type="InterPro" id="IPR012910">
    <property type="entry name" value="Plug_dom"/>
</dbReference>
<sequence>MALAANPVLAQDAEDVLITDAEDDEAPAASTASQGDMIFVTGSRIRRDEFSSPAPLTVVDPEIAVRKGLMDTGEMIQGSPIAAGSSQITSAISSNFVTNGGSGAQTISLRGLGAERTLVLLNGRRAGPAGTRGAVSAFDLNVLPQSIVQRVDILKDGASSIYGSDAVAGVVNLITKTDTDGVEFDFFGSVPFESGGESWSASATWGTTFDRGHILASVNYYRRNELTRGDRDYLGCPEAYVFTDTTLTSRADLIDPRTGQFACNGESDITWGHVWTYDGADLGSADGTTNIPNSPGGFSSVLLQYDYPGDNLGATVTPNGPVQFAGQIGTPPGWYNVSNSVAGAAVTNNYHPLMDFDTVIPQTDRYTVYVDGAYELTSNMELYGEFLYNKRKNYVNASRQIWGFGYGETFDYSYYYDGYLYEGGFAGDPRPSAQGWSGYAVFSPTAYTDQFDSWQEVDYMRGVLGVRGDISDNWGYDIYGQWSRSDGDYSQVQTFNDSILDYNYYLSDLCEGTTVGAGTPYERPCVDVRLFDPYFLAGEFTPEEVNFLFGTETGNTVYEQKYVEAIVSGEVFELPGGPLGLALGVQYREDTIDDNPGYITQNANAWSVTTAGRTAGRVQTKEAFGEISLPLLSDIPFIESFTLTAAGRLTNVSARRTVDGQSDSDNGNFTYKLGADWELTDWFRVRGTYGTSFRAPALFEQFLADQTSSLGQRVVDPCIQWQRNLDEGAITQQFADNCAADGVGPNHLGQGISATIFTGGQVGRLDPETSTAWTVSAIFEPTLDFLPNTQVSLAVDYFEIEVNDEIAQLGGFNVLAACYGSDFFPEEPLCDLFARNQDLPLGDPRRNSGLPANVAFITDDFLNVARQENHGVDVTARLVHDFAGDVTLTIQGQMTWQTTDVVELFPGSFEDSNGESGEPRFVGDFRVQLDTGPWSLFYGLDVIGATDDIQDYVDNNGVDAGGNLCYQFTTYPNPVCLDLTQSAKFYHSVSVTREIGDNFEITAGISNLTDVRPPRTSNVGGDGITQFGLGAFQSQYDLLGRRAFVNLNIRY</sequence>
<dbReference type="PROSITE" id="PS52016">
    <property type="entry name" value="TONB_DEPENDENT_REC_3"/>
    <property type="match status" value="1"/>
</dbReference>
<evidence type="ECO:0000313" key="13">
    <source>
        <dbReference type="Proteomes" id="UP000435243"/>
    </source>
</evidence>
<evidence type="ECO:0000259" key="10">
    <source>
        <dbReference type="Pfam" id="PF00593"/>
    </source>
</evidence>
<keyword evidence="13" id="KW-1185">Reference proteome</keyword>
<comment type="subcellular location">
    <subcellularLocation>
        <location evidence="1 8">Cell outer membrane</location>
        <topology evidence="1 8">Multi-pass membrane protein</topology>
    </subcellularLocation>
</comment>
<dbReference type="Gene3D" id="2.170.130.10">
    <property type="entry name" value="TonB-dependent receptor, plug domain"/>
    <property type="match status" value="1"/>
</dbReference>
<protein>
    <submittedName>
        <fullName evidence="12">TonB-dependent receptor</fullName>
    </submittedName>
</protein>
<dbReference type="InterPro" id="IPR037066">
    <property type="entry name" value="Plug_dom_sf"/>
</dbReference>
<keyword evidence="2 8" id="KW-0813">Transport</keyword>
<keyword evidence="7 8" id="KW-0998">Cell outer membrane</keyword>
<feature type="domain" description="TonB-dependent receptor plug" evidence="11">
    <location>
        <begin position="51"/>
        <end position="170"/>
    </location>
</feature>
<dbReference type="InterPro" id="IPR036942">
    <property type="entry name" value="Beta-barrel_TonB_sf"/>
</dbReference>
<comment type="similarity">
    <text evidence="8 9">Belongs to the TonB-dependent receptor family.</text>
</comment>
<feature type="domain" description="TonB-dependent receptor-like beta-barrel" evidence="10">
    <location>
        <begin position="411"/>
        <end position="1008"/>
    </location>
</feature>
<organism evidence="12 13">
    <name type="scientific">Alteraurantiacibacter aestuarii</name>
    <dbReference type="NCBI Taxonomy" id="650004"/>
    <lineage>
        <taxon>Bacteria</taxon>
        <taxon>Pseudomonadati</taxon>
        <taxon>Pseudomonadota</taxon>
        <taxon>Alphaproteobacteria</taxon>
        <taxon>Sphingomonadales</taxon>
        <taxon>Erythrobacteraceae</taxon>
        <taxon>Alteraurantiacibacter</taxon>
    </lineage>
</organism>
<dbReference type="Pfam" id="PF00593">
    <property type="entry name" value="TonB_dep_Rec_b-barrel"/>
    <property type="match status" value="1"/>
</dbReference>
<evidence type="ECO:0000256" key="6">
    <source>
        <dbReference type="ARBA" id="ARBA00023136"/>
    </source>
</evidence>
<evidence type="ECO:0000256" key="8">
    <source>
        <dbReference type="PROSITE-ProRule" id="PRU01360"/>
    </source>
</evidence>
<dbReference type="GO" id="GO:0009279">
    <property type="term" value="C:cell outer membrane"/>
    <property type="evidence" value="ECO:0007669"/>
    <property type="project" value="UniProtKB-SubCell"/>
</dbReference>
<dbReference type="EMBL" id="WTYY01000004">
    <property type="protein sequence ID" value="MXO88896.1"/>
    <property type="molecule type" value="Genomic_DNA"/>
</dbReference>
<keyword evidence="3 8" id="KW-1134">Transmembrane beta strand</keyword>
<reference evidence="12 13" key="1">
    <citation type="submission" date="2019-12" db="EMBL/GenBank/DDBJ databases">
        <title>Genomic-based taxomic classification of the family Erythrobacteraceae.</title>
        <authorList>
            <person name="Xu L."/>
        </authorList>
    </citation>
    <scope>NUCLEOTIDE SEQUENCE [LARGE SCALE GENOMIC DNA]</scope>
    <source>
        <strain evidence="12 13">JCM 16339</strain>
    </source>
</reference>
<dbReference type="InterPro" id="IPR000531">
    <property type="entry name" value="Beta-barrel_TonB"/>
</dbReference>
<dbReference type="Pfam" id="PF07715">
    <property type="entry name" value="Plug"/>
    <property type="match status" value="1"/>
</dbReference>
<dbReference type="Gene3D" id="2.40.170.20">
    <property type="entry name" value="TonB-dependent receptor, beta-barrel domain"/>
    <property type="match status" value="1"/>
</dbReference>
<dbReference type="Proteomes" id="UP000435243">
    <property type="component" value="Unassembled WGS sequence"/>
</dbReference>
<keyword evidence="6 8" id="KW-0472">Membrane</keyword>